<evidence type="ECO:0000313" key="1">
    <source>
        <dbReference type="EnsemblMetazoa" id="SMAR004466-PA"/>
    </source>
</evidence>
<reference evidence="1" key="2">
    <citation type="submission" date="2015-02" db="UniProtKB">
        <authorList>
            <consortium name="EnsemblMetazoa"/>
        </authorList>
    </citation>
    <scope>IDENTIFICATION</scope>
</reference>
<reference evidence="2" key="1">
    <citation type="submission" date="2011-05" db="EMBL/GenBank/DDBJ databases">
        <authorList>
            <person name="Richards S.R."/>
            <person name="Qu J."/>
            <person name="Jiang H."/>
            <person name="Jhangiani S.N."/>
            <person name="Agravi P."/>
            <person name="Goodspeed R."/>
            <person name="Gross S."/>
            <person name="Mandapat C."/>
            <person name="Jackson L."/>
            <person name="Mathew T."/>
            <person name="Pu L."/>
            <person name="Thornton R."/>
            <person name="Saada N."/>
            <person name="Wilczek-Boney K.B."/>
            <person name="Lee S."/>
            <person name="Kovar C."/>
            <person name="Wu Y."/>
            <person name="Scherer S.E."/>
            <person name="Worley K.C."/>
            <person name="Muzny D.M."/>
            <person name="Gibbs R."/>
        </authorList>
    </citation>
    <scope>NUCLEOTIDE SEQUENCE</scope>
    <source>
        <strain evidence="2">Brora</strain>
    </source>
</reference>
<dbReference type="HOGENOM" id="CLU_1080000_0_0_1"/>
<dbReference type="AlphaFoldDB" id="T1ITL4"/>
<evidence type="ECO:0000313" key="2">
    <source>
        <dbReference type="Proteomes" id="UP000014500"/>
    </source>
</evidence>
<dbReference type="Proteomes" id="UP000014500">
    <property type="component" value="Unassembled WGS sequence"/>
</dbReference>
<dbReference type="EMBL" id="AFFK01019216">
    <property type="status" value="NOT_ANNOTATED_CDS"/>
    <property type="molecule type" value="Genomic_DNA"/>
</dbReference>
<evidence type="ECO:0008006" key="3">
    <source>
        <dbReference type="Google" id="ProtNLM"/>
    </source>
</evidence>
<keyword evidence="2" id="KW-1185">Reference proteome</keyword>
<proteinExistence type="predicted"/>
<accession>T1ITL4</accession>
<name>T1ITL4_STRMM</name>
<sequence length="258" mass="29791">DNRCRSLNHHRNKLVSTNIKVTSQLNQPYLNHFSVSFNINKNSKKLGKMAEMAEELMSPETCALIVDIRSRINSIKYLKFHNDYMSALNPIDELEPLEDKDAPKTFMEIKPITFDEMITAKNAQVYWDTVVKCRVIDEPCNTGFVVEVALVDTQYTVCRSMFAGLFDADDINVKFGFGREMAIINPYFNGQYVSASRIENVVFLKRNVNRCRVCALEFLLASAWKSCRGCKARYCSDKCWKFDVENMRHYLICKSIIN</sequence>
<protein>
    <recommendedName>
        <fullName evidence="3">MYND-type domain-containing protein</fullName>
    </recommendedName>
</protein>
<dbReference type="EnsemblMetazoa" id="SMAR004466-RA">
    <property type="protein sequence ID" value="SMAR004466-PA"/>
    <property type="gene ID" value="SMAR004466"/>
</dbReference>
<organism evidence="1 2">
    <name type="scientific">Strigamia maritima</name>
    <name type="common">European centipede</name>
    <name type="synonym">Geophilus maritimus</name>
    <dbReference type="NCBI Taxonomy" id="126957"/>
    <lineage>
        <taxon>Eukaryota</taxon>
        <taxon>Metazoa</taxon>
        <taxon>Ecdysozoa</taxon>
        <taxon>Arthropoda</taxon>
        <taxon>Myriapoda</taxon>
        <taxon>Chilopoda</taxon>
        <taxon>Pleurostigmophora</taxon>
        <taxon>Geophilomorpha</taxon>
        <taxon>Linotaeniidae</taxon>
        <taxon>Strigamia</taxon>
    </lineage>
</organism>
<dbReference type="SUPFAM" id="SSF144232">
    <property type="entry name" value="HIT/MYND zinc finger-like"/>
    <property type="match status" value="1"/>
</dbReference>